<evidence type="ECO:0000256" key="1">
    <source>
        <dbReference type="RuleBase" id="RU003690"/>
    </source>
</evidence>
<gene>
    <name evidence="2" type="ORF">AFUS01_LOCUS17256</name>
</gene>
<organism evidence="2 3">
    <name type="scientific">Allacma fusca</name>
    <dbReference type="NCBI Taxonomy" id="39272"/>
    <lineage>
        <taxon>Eukaryota</taxon>
        <taxon>Metazoa</taxon>
        <taxon>Ecdysozoa</taxon>
        <taxon>Arthropoda</taxon>
        <taxon>Hexapoda</taxon>
        <taxon>Collembola</taxon>
        <taxon>Symphypleona</taxon>
        <taxon>Sminthuridae</taxon>
        <taxon>Allacma</taxon>
    </lineage>
</organism>
<dbReference type="InterPro" id="IPR001360">
    <property type="entry name" value="Glyco_hydro_1"/>
</dbReference>
<dbReference type="AlphaFoldDB" id="A0A8J2K1T6"/>
<evidence type="ECO:0000313" key="3">
    <source>
        <dbReference type="Proteomes" id="UP000708208"/>
    </source>
</evidence>
<accession>A0A8J2K1T6</accession>
<dbReference type="Proteomes" id="UP000708208">
    <property type="component" value="Unassembled WGS sequence"/>
</dbReference>
<evidence type="ECO:0000313" key="2">
    <source>
        <dbReference type="EMBL" id="CAG7728482.1"/>
    </source>
</evidence>
<sequence>ATKAEDVAASSRALQFFIGWIINPLLKGDYPPVMRTVLDEKSKAEGRSKSRLPTFSSKWAKIITGTLDYIGTVLSLEMDTRYDLEHFILILRIPIVDVYPRIQPNT</sequence>
<dbReference type="PANTHER" id="PTHR10353:SF29">
    <property type="entry name" value="BETA-GLUCOSIDASE 11"/>
    <property type="match status" value="1"/>
</dbReference>
<protein>
    <submittedName>
        <fullName evidence="2">Uncharacterized protein</fullName>
    </submittedName>
</protein>
<feature type="non-terminal residue" evidence="2">
    <location>
        <position position="1"/>
    </location>
</feature>
<dbReference type="Pfam" id="PF00232">
    <property type="entry name" value="Glyco_hydro_1"/>
    <property type="match status" value="1"/>
</dbReference>
<dbReference type="GO" id="GO:0008422">
    <property type="term" value="F:beta-glucosidase activity"/>
    <property type="evidence" value="ECO:0007669"/>
    <property type="project" value="TreeGrafter"/>
</dbReference>
<comment type="caution">
    <text evidence="2">The sequence shown here is derived from an EMBL/GenBank/DDBJ whole genome shotgun (WGS) entry which is preliminary data.</text>
</comment>
<reference evidence="2" key="1">
    <citation type="submission" date="2021-06" db="EMBL/GenBank/DDBJ databases">
        <authorList>
            <person name="Hodson N. C."/>
            <person name="Mongue J. A."/>
            <person name="Jaron S. K."/>
        </authorList>
    </citation>
    <scope>NUCLEOTIDE SEQUENCE</scope>
</reference>
<dbReference type="PANTHER" id="PTHR10353">
    <property type="entry name" value="GLYCOSYL HYDROLASE"/>
    <property type="match status" value="1"/>
</dbReference>
<proteinExistence type="inferred from homology"/>
<dbReference type="OrthoDB" id="5834408at2759"/>
<dbReference type="GO" id="GO:0005975">
    <property type="term" value="P:carbohydrate metabolic process"/>
    <property type="evidence" value="ECO:0007669"/>
    <property type="project" value="InterPro"/>
</dbReference>
<keyword evidence="3" id="KW-1185">Reference proteome</keyword>
<name>A0A8J2K1T6_9HEXA</name>
<comment type="similarity">
    <text evidence="1">Belongs to the glycosyl hydrolase 1 family.</text>
</comment>
<dbReference type="EMBL" id="CAJVCH010164269">
    <property type="protein sequence ID" value="CAG7728482.1"/>
    <property type="molecule type" value="Genomic_DNA"/>
</dbReference>